<dbReference type="EMBL" id="BJWL01000016">
    <property type="protein sequence ID" value="GFZ04403.1"/>
    <property type="molecule type" value="Genomic_DNA"/>
</dbReference>
<dbReference type="AlphaFoldDB" id="A0A7J0G0G3"/>
<proteinExistence type="predicted"/>
<comment type="caution">
    <text evidence="1">The sequence shown here is derived from an EMBL/GenBank/DDBJ whole genome shotgun (WGS) entry which is preliminary data.</text>
</comment>
<accession>A0A7J0G0G3</accession>
<dbReference type="Proteomes" id="UP000585474">
    <property type="component" value="Unassembled WGS sequence"/>
</dbReference>
<sequence length="118" mass="13447">MPVALCVGPEGGSWQTFGSKEVVRKAAMEMAMKRRNTGSRQTFGSKEVVRKVAMKRRNTFDGRVLHLLEEEMEVWEEMTTGMHNHFSSFTNNYNLSLMHKHIIHKQGLSSSTSFVSNL</sequence>
<name>A0A7J0G0G3_9ERIC</name>
<gene>
    <name evidence="1" type="ORF">Acr_16g0010270</name>
</gene>
<evidence type="ECO:0000313" key="1">
    <source>
        <dbReference type="EMBL" id="GFZ04403.1"/>
    </source>
</evidence>
<reference evidence="1 2" key="1">
    <citation type="submission" date="2019-07" db="EMBL/GenBank/DDBJ databases">
        <title>De Novo Assembly of kiwifruit Actinidia rufa.</title>
        <authorList>
            <person name="Sugita-Konishi S."/>
            <person name="Sato K."/>
            <person name="Mori E."/>
            <person name="Abe Y."/>
            <person name="Kisaki G."/>
            <person name="Hamano K."/>
            <person name="Suezawa K."/>
            <person name="Otani M."/>
            <person name="Fukuda T."/>
            <person name="Manabe T."/>
            <person name="Gomi K."/>
            <person name="Tabuchi M."/>
            <person name="Akimitsu K."/>
            <person name="Kataoka I."/>
        </authorList>
    </citation>
    <scope>NUCLEOTIDE SEQUENCE [LARGE SCALE GENOMIC DNA]</scope>
    <source>
        <strain evidence="2">cv. Fuchu</strain>
    </source>
</reference>
<keyword evidence="2" id="KW-1185">Reference proteome</keyword>
<organism evidence="1 2">
    <name type="scientific">Actinidia rufa</name>
    <dbReference type="NCBI Taxonomy" id="165716"/>
    <lineage>
        <taxon>Eukaryota</taxon>
        <taxon>Viridiplantae</taxon>
        <taxon>Streptophyta</taxon>
        <taxon>Embryophyta</taxon>
        <taxon>Tracheophyta</taxon>
        <taxon>Spermatophyta</taxon>
        <taxon>Magnoliopsida</taxon>
        <taxon>eudicotyledons</taxon>
        <taxon>Gunneridae</taxon>
        <taxon>Pentapetalae</taxon>
        <taxon>asterids</taxon>
        <taxon>Ericales</taxon>
        <taxon>Actinidiaceae</taxon>
        <taxon>Actinidia</taxon>
    </lineage>
</organism>
<evidence type="ECO:0000313" key="2">
    <source>
        <dbReference type="Proteomes" id="UP000585474"/>
    </source>
</evidence>
<protein>
    <submittedName>
        <fullName evidence="1">Uncharacterized protein</fullName>
    </submittedName>
</protein>